<feature type="region of interest" description="Disordered" evidence="1">
    <location>
        <begin position="91"/>
        <end position="138"/>
    </location>
</feature>
<dbReference type="Proteomes" id="UP000005240">
    <property type="component" value="Unassembled WGS sequence"/>
</dbReference>
<keyword evidence="4" id="KW-1185">Reference proteome</keyword>
<gene>
    <name evidence="2" type="ORF">PTTG_04569</name>
</gene>
<protein>
    <recommendedName>
        <fullName evidence="5">FAR1 domain-containing protein</fullName>
    </recommendedName>
</protein>
<dbReference type="VEuPathDB" id="FungiDB:PTTG_04569"/>
<dbReference type="OrthoDB" id="4815524at2759"/>
<evidence type="ECO:0000313" key="2">
    <source>
        <dbReference type="EMBL" id="OAV86462.1"/>
    </source>
</evidence>
<dbReference type="EMBL" id="ADAS02001106">
    <property type="protein sequence ID" value="OAV86462.1"/>
    <property type="molecule type" value="Genomic_DNA"/>
</dbReference>
<evidence type="ECO:0008006" key="5">
    <source>
        <dbReference type="Google" id="ProtNLM"/>
    </source>
</evidence>
<evidence type="ECO:0000313" key="3">
    <source>
        <dbReference type="EnsemblFungi" id="PTTG_04569-t43_1-p1"/>
    </source>
</evidence>
<dbReference type="AlphaFoldDB" id="A0A180G206"/>
<organism evidence="2">
    <name type="scientific">Puccinia triticina (isolate 1-1 / race 1 (BBBD))</name>
    <name type="common">Brown leaf rust fungus</name>
    <dbReference type="NCBI Taxonomy" id="630390"/>
    <lineage>
        <taxon>Eukaryota</taxon>
        <taxon>Fungi</taxon>
        <taxon>Dikarya</taxon>
        <taxon>Basidiomycota</taxon>
        <taxon>Pucciniomycotina</taxon>
        <taxon>Pucciniomycetes</taxon>
        <taxon>Pucciniales</taxon>
        <taxon>Pucciniaceae</taxon>
        <taxon>Puccinia</taxon>
    </lineage>
</organism>
<accession>A0A180G206</accession>
<sequence>MIDLQEAAATPLDTSNVEQSASDEAEVTPDNPQEFPPIPPPPEATYRSKDECFQSIQKWALEHGFAITTASSYKVKNGICVKYQCDKSGAYRPHRKPVEPPDESGELTITPPEDSEEPTLLNKSKESEDLSDTPEDTAKKVRMNNANQSRKADCPFRLLLRCNLDTNKCFLVVKNANHNHGPSDYPAAHTIHQRFTV</sequence>
<reference evidence="2" key="1">
    <citation type="submission" date="2009-11" db="EMBL/GenBank/DDBJ databases">
        <authorList>
            <consortium name="The Broad Institute Genome Sequencing Platform"/>
            <person name="Ward D."/>
            <person name="Feldgarden M."/>
            <person name="Earl A."/>
            <person name="Young S.K."/>
            <person name="Zeng Q."/>
            <person name="Koehrsen M."/>
            <person name="Alvarado L."/>
            <person name="Berlin A."/>
            <person name="Bochicchio J."/>
            <person name="Borenstein D."/>
            <person name="Chapman S.B."/>
            <person name="Chen Z."/>
            <person name="Engels R."/>
            <person name="Freedman E."/>
            <person name="Gellesch M."/>
            <person name="Goldberg J."/>
            <person name="Griggs A."/>
            <person name="Gujja S."/>
            <person name="Heilman E."/>
            <person name="Heiman D."/>
            <person name="Hepburn T."/>
            <person name="Howarth C."/>
            <person name="Jen D."/>
            <person name="Larson L."/>
            <person name="Lewis B."/>
            <person name="Mehta T."/>
            <person name="Park D."/>
            <person name="Pearson M."/>
            <person name="Roberts A."/>
            <person name="Saif S."/>
            <person name="Shea T."/>
            <person name="Shenoy N."/>
            <person name="Sisk P."/>
            <person name="Stolte C."/>
            <person name="Sykes S."/>
            <person name="Thomson T."/>
            <person name="Walk T."/>
            <person name="White J."/>
            <person name="Yandava C."/>
            <person name="Izard J."/>
            <person name="Baranova O.V."/>
            <person name="Blanton J.M."/>
            <person name="Tanner A.C."/>
            <person name="Dewhirst F.E."/>
            <person name="Haas B."/>
            <person name="Nusbaum C."/>
            <person name="Birren B."/>
        </authorList>
    </citation>
    <scope>NUCLEOTIDE SEQUENCE [LARGE SCALE GENOMIC DNA]</scope>
    <source>
        <strain evidence="2">1-1 BBBD Race 1</strain>
    </source>
</reference>
<reference evidence="2" key="2">
    <citation type="submission" date="2016-05" db="EMBL/GenBank/DDBJ databases">
        <title>Comparative analysis highlights variable genome content of wheat rusts and divergence of the mating loci.</title>
        <authorList>
            <person name="Cuomo C.A."/>
            <person name="Bakkeren G."/>
            <person name="Szabo L."/>
            <person name="Khalil H."/>
            <person name="Joly D."/>
            <person name="Goldberg J."/>
            <person name="Young S."/>
            <person name="Zeng Q."/>
            <person name="Fellers J."/>
        </authorList>
    </citation>
    <scope>NUCLEOTIDE SEQUENCE [LARGE SCALE GENOMIC DNA]</scope>
    <source>
        <strain evidence="2">1-1 BBBD Race 1</strain>
    </source>
</reference>
<feature type="compositionally biased region" description="Pro residues" evidence="1">
    <location>
        <begin position="34"/>
        <end position="43"/>
    </location>
</feature>
<feature type="region of interest" description="Disordered" evidence="1">
    <location>
        <begin position="1"/>
        <end position="47"/>
    </location>
</feature>
<feature type="non-terminal residue" evidence="2">
    <location>
        <position position="197"/>
    </location>
</feature>
<reference evidence="3" key="4">
    <citation type="submission" date="2025-05" db="UniProtKB">
        <authorList>
            <consortium name="EnsemblFungi"/>
        </authorList>
    </citation>
    <scope>IDENTIFICATION</scope>
    <source>
        <strain evidence="3">isolate 1-1 / race 1 (BBBD)</strain>
    </source>
</reference>
<proteinExistence type="predicted"/>
<dbReference type="EnsemblFungi" id="PTTG_04569-t43_1">
    <property type="protein sequence ID" value="PTTG_04569-t43_1-p1"/>
    <property type="gene ID" value="PTTG_04569"/>
</dbReference>
<reference evidence="3 4" key="3">
    <citation type="journal article" date="2017" name="G3 (Bethesda)">
        <title>Comparative analysis highlights variable genome content of wheat rusts and divergence of the mating loci.</title>
        <authorList>
            <person name="Cuomo C.A."/>
            <person name="Bakkeren G."/>
            <person name="Khalil H.B."/>
            <person name="Panwar V."/>
            <person name="Joly D."/>
            <person name="Linning R."/>
            <person name="Sakthikumar S."/>
            <person name="Song X."/>
            <person name="Adiconis X."/>
            <person name="Fan L."/>
            <person name="Goldberg J.M."/>
            <person name="Levin J.Z."/>
            <person name="Young S."/>
            <person name="Zeng Q."/>
            <person name="Anikster Y."/>
            <person name="Bruce M."/>
            <person name="Wang M."/>
            <person name="Yin C."/>
            <person name="McCallum B."/>
            <person name="Szabo L.J."/>
            <person name="Hulbert S."/>
            <person name="Chen X."/>
            <person name="Fellers J.P."/>
        </authorList>
    </citation>
    <scope>NUCLEOTIDE SEQUENCE</scope>
    <source>
        <strain evidence="3">isolate 1-1 / race 1 (BBBD)</strain>
        <strain evidence="4">Isolate 1-1 / race 1 (BBBD)</strain>
    </source>
</reference>
<name>A0A180G206_PUCT1</name>
<evidence type="ECO:0000256" key="1">
    <source>
        <dbReference type="SAM" id="MobiDB-lite"/>
    </source>
</evidence>
<evidence type="ECO:0000313" key="4">
    <source>
        <dbReference type="Proteomes" id="UP000005240"/>
    </source>
</evidence>